<comment type="caution">
    <text evidence="3">The sequence shown here is derived from an EMBL/GenBank/DDBJ whole genome shotgun (WGS) entry which is preliminary data.</text>
</comment>
<gene>
    <name evidence="3" type="ORF">D915_001014</name>
</gene>
<keyword evidence="1" id="KW-0732">Signal</keyword>
<organism evidence="3 4">
    <name type="scientific">Fasciola hepatica</name>
    <name type="common">Liver fluke</name>
    <dbReference type="NCBI Taxonomy" id="6192"/>
    <lineage>
        <taxon>Eukaryota</taxon>
        <taxon>Metazoa</taxon>
        <taxon>Spiralia</taxon>
        <taxon>Lophotrochozoa</taxon>
        <taxon>Platyhelminthes</taxon>
        <taxon>Trematoda</taxon>
        <taxon>Digenea</taxon>
        <taxon>Plagiorchiida</taxon>
        <taxon>Echinostomata</taxon>
        <taxon>Echinostomatoidea</taxon>
        <taxon>Fasciolidae</taxon>
        <taxon>Fasciola</taxon>
    </lineage>
</organism>
<evidence type="ECO:0000259" key="2">
    <source>
        <dbReference type="PROSITE" id="PS50853"/>
    </source>
</evidence>
<feature type="signal peptide" evidence="1">
    <location>
        <begin position="1"/>
        <end position="18"/>
    </location>
</feature>
<dbReference type="EMBL" id="JXXN02000243">
    <property type="protein sequence ID" value="THD28073.1"/>
    <property type="molecule type" value="Genomic_DNA"/>
</dbReference>
<dbReference type="AlphaFoldDB" id="A0A4E0RKY6"/>
<dbReference type="SMART" id="SM00060">
    <property type="entry name" value="FN3"/>
    <property type="match status" value="5"/>
</dbReference>
<evidence type="ECO:0000256" key="1">
    <source>
        <dbReference type="SAM" id="SignalP"/>
    </source>
</evidence>
<dbReference type="InterPro" id="IPR003961">
    <property type="entry name" value="FN3_dom"/>
</dbReference>
<feature type="domain" description="Fibronectin type-III" evidence="2">
    <location>
        <begin position="301"/>
        <end position="393"/>
    </location>
</feature>
<proteinExistence type="predicted"/>
<dbReference type="InterPro" id="IPR036116">
    <property type="entry name" value="FN3_sf"/>
</dbReference>
<evidence type="ECO:0000313" key="4">
    <source>
        <dbReference type="Proteomes" id="UP000230066"/>
    </source>
</evidence>
<dbReference type="Gene3D" id="2.60.40.10">
    <property type="entry name" value="Immunoglobulins"/>
    <property type="match status" value="3"/>
</dbReference>
<keyword evidence="4" id="KW-1185">Reference proteome</keyword>
<sequence>MMGPLISVFLTLLILCTSQMIPAHDTPRVTLNNRPEGIAVIWGVSPNLTVSKQLVEYTDSEGRRRDMWVPADERLALLRFVRPCQLYHIRVSVFYQNGQNQTSEPLEIVRDAIPIPPTCTDLKIQEYGSGFSLSWTLPETDVPISKINIIGYGDDGDVVQQSATYDQTTSILTSFHLHHSYNVTMTTENSCGVSNKSEAVRLEAIKKPGAPVITGTVAGMKEITVRFQKAKTTDRVDEFYVNYTTPNGTVSLPPLRGTSENVSLTESISPCVKYEIDLWASNGVGVSGLAHTVAYAFSTKVPQKPANLTVQEFREKTLIHWDSQSTEPVQGNEYILIDLSSGTSLTEYQNGDMSETELPHVKRCRSYQLKMRLENRCGWSSWSPELQFTLKPSDKPLRPNQVTVSGKSNNLTLKWDQADPKQMLDQYDLLMVSLVRGSVTYWIPPKSTQFVVTGLDTKATYALSLESKNACGWSDPVDMLIQIGEDGSVSLLTITNPVRAILNRARRAARRVV</sequence>
<feature type="domain" description="Fibronectin type-III" evidence="2">
    <location>
        <begin position="395"/>
        <end position="486"/>
    </location>
</feature>
<dbReference type="Proteomes" id="UP000230066">
    <property type="component" value="Unassembled WGS sequence"/>
</dbReference>
<feature type="domain" description="Fibronectin type-III" evidence="2">
    <location>
        <begin position="113"/>
        <end position="208"/>
    </location>
</feature>
<protein>
    <recommendedName>
        <fullName evidence="2">Fibronectin type-III domain-containing protein</fullName>
    </recommendedName>
</protein>
<feature type="chain" id="PRO_5020031277" description="Fibronectin type-III domain-containing protein" evidence="1">
    <location>
        <begin position="19"/>
        <end position="513"/>
    </location>
</feature>
<dbReference type="SUPFAM" id="SSF49265">
    <property type="entry name" value="Fibronectin type III"/>
    <property type="match status" value="3"/>
</dbReference>
<name>A0A4E0RKY6_FASHE</name>
<accession>A0A4E0RKY6</accession>
<dbReference type="CDD" id="cd00063">
    <property type="entry name" value="FN3"/>
    <property type="match status" value="1"/>
</dbReference>
<dbReference type="PROSITE" id="PS50853">
    <property type="entry name" value="FN3"/>
    <property type="match status" value="3"/>
</dbReference>
<reference evidence="3" key="1">
    <citation type="submission" date="2019-03" db="EMBL/GenBank/DDBJ databases">
        <title>Improved annotation for the trematode Fasciola hepatica.</title>
        <authorList>
            <person name="Choi Y.-J."/>
            <person name="Martin J."/>
            <person name="Mitreva M."/>
        </authorList>
    </citation>
    <scope>NUCLEOTIDE SEQUENCE [LARGE SCALE GENOMIC DNA]</scope>
</reference>
<evidence type="ECO:0000313" key="3">
    <source>
        <dbReference type="EMBL" id="THD28073.1"/>
    </source>
</evidence>
<dbReference type="InterPro" id="IPR013783">
    <property type="entry name" value="Ig-like_fold"/>
</dbReference>